<protein>
    <submittedName>
        <fullName evidence="1">Uncharacterized protein</fullName>
    </submittedName>
</protein>
<dbReference type="RefSeq" id="WP_183206136.1">
    <property type="nucleotide sequence ID" value="NZ_JAAAMM010000001.1"/>
</dbReference>
<dbReference type="AlphaFoldDB" id="A0A7W6HAI6"/>
<proteinExistence type="predicted"/>
<dbReference type="EMBL" id="JACIEM010000001">
    <property type="protein sequence ID" value="MBB4001629.1"/>
    <property type="molecule type" value="Genomic_DNA"/>
</dbReference>
<sequence>MTAKHIGTAQLISEDGTILTAYQFENVATPELISGTQAVGGTTFWEFPTGKPLNTDDDAEFTDLDGRVFRLVSP</sequence>
<organism evidence="1 2">
    <name type="scientific">Aurantimonas endophytica</name>
    <dbReference type="NCBI Taxonomy" id="1522175"/>
    <lineage>
        <taxon>Bacteria</taxon>
        <taxon>Pseudomonadati</taxon>
        <taxon>Pseudomonadota</taxon>
        <taxon>Alphaproteobacteria</taxon>
        <taxon>Hyphomicrobiales</taxon>
        <taxon>Aurantimonadaceae</taxon>
        <taxon>Aurantimonas</taxon>
    </lineage>
</organism>
<evidence type="ECO:0000313" key="2">
    <source>
        <dbReference type="Proteomes" id="UP000588647"/>
    </source>
</evidence>
<gene>
    <name evidence="1" type="ORF">GGR03_000676</name>
</gene>
<accession>A0A7W6HAI6</accession>
<name>A0A7W6HAI6_9HYPH</name>
<reference evidence="1 2" key="1">
    <citation type="submission" date="2020-08" db="EMBL/GenBank/DDBJ databases">
        <title>Genomic Encyclopedia of Type Strains, Phase IV (KMG-IV): sequencing the most valuable type-strain genomes for metagenomic binning, comparative biology and taxonomic classification.</title>
        <authorList>
            <person name="Goeker M."/>
        </authorList>
    </citation>
    <scope>NUCLEOTIDE SEQUENCE [LARGE SCALE GENOMIC DNA]</scope>
    <source>
        <strain evidence="1 2">DSM 103570</strain>
    </source>
</reference>
<keyword evidence="2" id="KW-1185">Reference proteome</keyword>
<comment type="caution">
    <text evidence="1">The sequence shown here is derived from an EMBL/GenBank/DDBJ whole genome shotgun (WGS) entry which is preliminary data.</text>
</comment>
<evidence type="ECO:0000313" key="1">
    <source>
        <dbReference type="EMBL" id="MBB4001629.1"/>
    </source>
</evidence>
<dbReference type="Proteomes" id="UP000588647">
    <property type="component" value="Unassembled WGS sequence"/>
</dbReference>